<dbReference type="PANTHER" id="PTHR36439">
    <property type="entry name" value="BLL4334 PROTEIN"/>
    <property type="match status" value="1"/>
</dbReference>
<feature type="region of interest" description="Disordered" evidence="1">
    <location>
        <begin position="22"/>
        <end position="46"/>
    </location>
</feature>
<organism evidence="4 5">
    <name type="scientific">Phytophthora kernoviae</name>
    <dbReference type="NCBI Taxonomy" id="325452"/>
    <lineage>
        <taxon>Eukaryota</taxon>
        <taxon>Sar</taxon>
        <taxon>Stramenopiles</taxon>
        <taxon>Oomycota</taxon>
        <taxon>Peronosporomycetes</taxon>
        <taxon>Peronosporales</taxon>
        <taxon>Peronosporaceae</taxon>
        <taxon>Phytophthora</taxon>
    </lineage>
</organism>
<reference evidence="2" key="3">
    <citation type="submission" date="2020-06" db="EMBL/GenBank/DDBJ databases">
        <authorList>
            <person name="Studholme D.J."/>
        </authorList>
    </citation>
    <scope>NUCLEOTIDE SEQUENCE</scope>
    <source>
        <strain evidence="2">NZFS 3630</strain>
    </source>
</reference>
<keyword evidence="5" id="KW-1185">Reference proteome</keyword>
<dbReference type="Pfam" id="PF08002">
    <property type="entry name" value="DUF1697"/>
    <property type="match status" value="1"/>
</dbReference>
<comment type="caution">
    <text evidence="4">The sequence shown here is derived from an EMBL/GenBank/DDBJ whole genome shotgun (WGS) entry which is preliminary data.</text>
</comment>
<evidence type="ECO:0008006" key="7">
    <source>
        <dbReference type="Google" id="ProtNLM"/>
    </source>
</evidence>
<evidence type="ECO:0000313" key="6">
    <source>
        <dbReference type="Proteomes" id="UP000285883"/>
    </source>
</evidence>
<evidence type="ECO:0000313" key="2">
    <source>
        <dbReference type="EMBL" id="KAG2531991.1"/>
    </source>
</evidence>
<evidence type="ECO:0000256" key="1">
    <source>
        <dbReference type="SAM" id="MobiDB-lite"/>
    </source>
</evidence>
<dbReference type="Gene3D" id="3.30.70.1280">
    <property type="entry name" value="SP0830-like domains"/>
    <property type="match status" value="1"/>
</dbReference>
<accession>A0A3R7JAV5</accession>
<evidence type="ECO:0000313" key="4">
    <source>
        <dbReference type="EMBL" id="RLN83888.1"/>
    </source>
</evidence>
<name>A0A3R7JAV5_9STRA</name>
<evidence type="ECO:0000313" key="5">
    <source>
        <dbReference type="Proteomes" id="UP000285624"/>
    </source>
</evidence>
<dbReference type="STRING" id="325452.A0A3R7JAV5"/>
<dbReference type="EMBL" id="MAYM02000707">
    <property type="protein sequence ID" value="RLN36724.1"/>
    <property type="molecule type" value="Genomic_DNA"/>
</dbReference>
<sequence length="244" mass="26662">MIWHNPNSLIPTEGRELSFKMAPKRKKAPATTSSAVDDTPKAKRTTRASIAAITPAAGDDTVQNIRPAAATTTTKVVAFLRGVNVGGRTHSMKSISEALGAAGFDNVQTFLASGNIIFDGLVDSSVALSSTDTERRVEETLEELFGSDILVFVRSLDDVAHLEQQVVKTATAVNVAFLKENLTTEQRKTLETLSTDEDELELLDKAFVWYSATKMSESPLFKSRTYHKIDFVDIDTSRREIGGH</sequence>
<dbReference type="PANTHER" id="PTHR36439:SF1">
    <property type="entry name" value="DUF1697 DOMAIN-CONTAINING PROTEIN"/>
    <property type="match status" value="1"/>
</dbReference>
<reference evidence="2" key="1">
    <citation type="journal article" date="2015" name="Genom Data">
        <title>Genome sequences of six Phytophthora species associated with forests in New Zealand.</title>
        <authorList>
            <person name="Studholme D.J."/>
            <person name="McDougal R.L."/>
            <person name="Sambles C."/>
            <person name="Hansen E."/>
            <person name="Hardy G."/>
            <person name="Grant M."/>
            <person name="Ganley R.J."/>
            <person name="Williams N.M."/>
        </authorList>
    </citation>
    <scope>NUCLEOTIDE SEQUENCE</scope>
    <source>
        <strain evidence="2">NZFS 3630</strain>
    </source>
</reference>
<dbReference type="SUPFAM" id="SSF160379">
    <property type="entry name" value="SP0830-like"/>
    <property type="match status" value="1"/>
</dbReference>
<dbReference type="EMBL" id="MBDN02000026">
    <property type="protein sequence ID" value="RLN83888.1"/>
    <property type="molecule type" value="Genomic_DNA"/>
</dbReference>
<dbReference type="EMBL" id="JPWU03000014">
    <property type="protein sequence ID" value="KAG2531991.1"/>
    <property type="molecule type" value="Genomic_DNA"/>
</dbReference>
<gene>
    <name evidence="3" type="ORF">BBI17_001491</name>
    <name evidence="4" type="ORF">BBO99_00001756</name>
    <name evidence="2" type="ORF">JM18_001475</name>
</gene>
<dbReference type="Proteomes" id="UP000285883">
    <property type="component" value="Unassembled WGS sequence"/>
</dbReference>
<reference evidence="5 6" key="2">
    <citation type="submission" date="2018-07" db="EMBL/GenBank/DDBJ databases">
        <title>Genome sequencing of oomycete isolates from Chile give support for New Zealand origin for Phytophthora kernoviae and make available the first Nothophytophthora sp. genome.</title>
        <authorList>
            <person name="Studholme D.J."/>
            <person name="Sanfuentes E."/>
            <person name="Panda P."/>
            <person name="Hill R."/>
            <person name="Sambles C."/>
            <person name="Grant M."/>
            <person name="Williams N.M."/>
            <person name="Mcdougal R.L."/>
        </authorList>
    </citation>
    <scope>NUCLEOTIDE SEQUENCE [LARGE SCALE GENOMIC DNA]</scope>
    <source>
        <strain evidence="3">Chile2</strain>
        <strain evidence="4">Chile4</strain>
    </source>
</reference>
<proteinExistence type="predicted"/>
<dbReference type="Proteomes" id="UP000285624">
    <property type="component" value="Unassembled WGS sequence"/>
</dbReference>
<evidence type="ECO:0000313" key="3">
    <source>
        <dbReference type="EMBL" id="RLN36724.1"/>
    </source>
</evidence>
<dbReference type="InterPro" id="IPR012545">
    <property type="entry name" value="DUF1697"/>
</dbReference>
<dbReference type="Proteomes" id="UP000792063">
    <property type="component" value="Unassembled WGS sequence"/>
</dbReference>
<dbReference type="AlphaFoldDB" id="A0A3R7JAV5"/>
<protein>
    <recommendedName>
        <fullName evidence="7">DUF1697 domain-containing protein</fullName>
    </recommendedName>
</protein>